<dbReference type="PIRSF" id="PIRSF000337">
    <property type="entry name" value="NTA_MOA"/>
    <property type="match status" value="1"/>
</dbReference>
<reference evidence="7" key="1">
    <citation type="submission" date="2021-02" db="EMBL/GenBank/DDBJ databases">
        <title>Genome sequence Cadophora malorum strain M34.</title>
        <authorList>
            <person name="Stefanovic E."/>
            <person name="Vu D."/>
            <person name="Scully C."/>
            <person name="Dijksterhuis J."/>
            <person name="Roader J."/>
            <person name="Houbraken J."/>
        </authorList>
    </citation>
    <scope>NUCLEOTIDE SEQUENCE</scope>
    <source>
        <strain evidence="7">M34</strain>
    </source>
</reference>
<proteinExistence type="inferred from homology"/>
<dbReference type="InterPro" id="IPR036661">
    <property type="entry name" value="Luciferase-like_sf"/>
</dbReference>
<evidence type="ECO:0000313" key="8">
    <source>
        <dbReference type="Proteomes" id="UP000664132"/>
    </source>
</evidence>
<sequence>MAPKKQLRLNFFDMACKSAHMGLGMWKVTGDNQQEKDTLDYYIWLAKLAEKGKISGIFFADVYGVDDTFPGQMEHQFISASNCAQFDPLVLVSAMASVSKSVCFGITGSTSYINPFCLARTYSTLDHVTKGRIAWNVVTSYSTSGAKANGLDNITAHDKRYEKAQEFMELCYSLWEGSWEDDAVVFSKETGVAYDPSKVHQITYTGNHHRTTAVNASHPSPQRTPVIFQAGQSPAGKAFSALNAEAIFVGGGKPSDTAPYVKQIREAAAANGRDPNHIKVFPQICPIIGKTVEEAEAKYKMYKEAVDWRGGMAKLSQYLNVDLSSYPLDEPFDVSSIGKSENAIHALINTVKRYEHEGITPRMLGEKMAFCGFGPMPVGTPEMVADVMEDWVNNADIDGFNVAYVSNPESYESFVELLVPVLQKRGLMWDDYPVPGGTYRENLLDTPGHSTVPDGHPAAKFRYAALKEKYGDDKGAIVIDRRTPQTPAAASEKIVPVIQEKEMPEKAAEIKVSA</sequence>
<organism evidence="7 8">
    <name type="scientific">Cadophora malorum</name>
    <dbReference type="NCBI Taxonomy" id="108018"/>
    <lineage>
        <taxon>Eukaryota</taxon>
        <taxon>Fungi</taxon>
        <taxon>Dikarya</taxon>
        <taxon>Ascomycota</taxon>
        <taxon>Pezizomycotina</taxon>
        <taxon>Leotiomycetes</taxon>
        <taxon>Helotiales</taxon>
        <taxon>Ploettnerulaceae</taxon>
        <taxon>Cadophora</taxon>
    </lineage>
</organism>
<keyword evidence="3" id="KW-0560">Oxidoreductase</keyword>
<dbReference type="PANTHER" id="PTHR30011:SF16">
    <property type="entry name" value="C2H2 FINGER DOMAIN TRANSCRIPTION FACTOR (EUROFUNG)-RELATED"/>
    <property type="match status" value="1"/>
</dbReference>
<dbReference type="PANTHER" id="PTHR30011">
    <property type="entry name" value="ALKANESULFONATE MONOOXYGENASE-RELATED"/>
    <property type="match status" value="1"/>
</dbReference>
<evidence type="ECO:0000256" key="1">
    <source>
        <dbReference type="ARBA" id="ARBA00022630"/>
    </source>
</evidence>
<dbReference type="Pfam" id="PF00296">
    <property type="entry name" value="Bac_luciferase"/>
    <property type="match status" value="1"/>
</dbReference>
<evidence type="ECO:0000256" key="5">
    <source>
        <dbReference type="ARBA" id="ARBA00033748"/>
    </source>
</evidence>
<dbReference type="InterPro" id="IPR016215">
    <property type="entry name" value="NTA_MOA"/>
</dbReference>
<evidence type="ECO:0000313" key="7">
    <source>
        <dbReference type="EMBL" id="KAG4415462.1"/>
    </source>
</evidence>
<dbReference type="AlphaFoldDB" id="A0A8H7T987"/>
<feature type="domain" description="Luciferase-like" evidence="6">
    <location>
        <begin position="26"/>
        <end position="393"/>
    </location>
</feature>
<dbReference type="Gene3D" id="3.20.20.30">
    <property type="entry name" value="Luciferase-like domain"/>
    <property type="match status" value="1"/>
</dbReference>
<evidence type="ECO:0000256" key="3">
    <source>
        <dbReference type="ARBA" id="ARBA00023002"/>
    </source>
</evidence>
<dbReference type="InterPro" id="IPR011251">
    <property type="entry name" value="Luciferase-like_dom"/>
</dbReference>
<name>A0A8H7T987_9HELO</name>
<accession>A0A8H7T987</accession>
<dbReference type="InterPro" id="IPR051260">
    <property type="entry name" value="Diverse_substr_monoxygenases"/>
</dbReference>
<keyword evidence="2" id="KW-0288">FMN</keyword>
<gene>
    <name evidence="7" type="ORF">IFR04_011395</name>
</gene>
<evidence type="ECO:0000256" key="4">
    <source>
        <dbReference type="ARBA" id="ARBA00023033"/>
    </source>
</evidence>
<comment type="similarity">
    <text evidence="5">Belongs to the NtaA/SnaA/DszA monooxygenase family.</text>
</comment>
<dbReference type="GO" id="GO:0016705">
    <property type="term" value="F:oxidoreductase activity, acting on paired donors, with incorporation or reduction of molecular oxygen"/>
    <property type="evidence" value="ECO:0007669"/>
    <property type="project" value="InterPro"/>
</dbReference>
<dbReference type="OrthoDB" id="5561043at2759"/>
<dbReference type="EMBL" id="JAFJYH010000221">
    <property type="protein sequence ID" value="KAG4415462.1"/>
    <property type="molecule type" value="Genomic_DNA"/>
</dbReference>
<keyword evidence="8" id="KW-1185">Reference proteome</keyword>
<dbReference type="GO" id="GO:0004497">
    <property type="term" value="F:monooxygenase activity"/>
    <property type="evidence" value="ECO:0007669"/>
    <property type="project" value="UniProtKB-KW"/>
</dbReference>
<evidence type="ECO:0000256" key="2">
    <source>
        <dbReference type="ARBA" id="ARBA00022643"/>
    </source>
</evidence>
<protein>
    <recommendedName>
        <fullName evidence="6">Luciferase-like domain-containing protein</fullName>
    </recommendedName>
</protein>
<keyword evidence="1" id="KW-0285">Flavoprotein</keyword>
<dbReference type="Proteomes" id="UP000664132">
    <property type="component" value="Unassembled WGS sequence"/>
</dbReference>
<evidence type="ECO:0000259" key="6">
    <source>
        <dbReference type="Pfam" id="PF00296"/>
    </source>
</evidence>
<comment type="caution">
    <text evidence="7">The sequence shown here is derived from an EMBL/GenBank/DDBJ whole genome shotgun (WGS) entry which is preliminary data.</text>
</comment>
<dbReference type="SUPFAM" id="SSF51679">
    <property type="entry name" value="Bacterial luciferase-like"/>
    <property type="match status" value="1"/>
</dbReference>
<dbReference type="NCBIfam" id="TIGR03860">
    <property type="entry name" value="FMN_nitrolo"/>
    <property type="match status" value="1"/>
</dbReference>
<keyword evidence="4" id="KW-0503">Monooxygenase</keyword>